<dbReference type="AlphaFoldDB" id="A0AA40HIW1"/>
<dbReference type="FunFam" id="3.30.70.3370:FF:000001">
    <property type="entry name" value="40S ribosomal protein S24"/>
    <property type="match status" value="1"/>
</dbReference>
<evidence type="ECO:0000256" key="4">
    <source>
        <dbReference type="ARBA" id="ARBA00035149"/>
    </source>
</evidence>
<name>A0AA40HIW1_CNENI</name>
<evidence type="ECO:0000256" key="3">
    <source>
        <dbReference type="ARBA" id="ARBA00023274"/>
    </source>
</evidence>
<keyword evidence="8" id="KW-1185">Reference proteome</keyword>
<evidence type="ECO:0000256" key="5">
    <source>
        <dbReference type="ARBA" id="ARBA00035458"/>
    </source>
</evidence>
<keyword evidence="2" id="KW-0689">Ribosomal protein</keyword>
<gene>
    <name evidence="7" type="ORF">QTO34_007730</name>
</gene>
<proteinExistence type="inferred from homology"/>
<evidence type="ECO:0000313" key="8">
    <source>
        <dbReference type="Proteomes" id="UP001177744"/>
    </source>
</evidence>
<dbReference type="Gene3D" id="3.30.70.3370">
    <property type="match status" value="1"/>
</dbReference>
<feature type="compositionally biased region" description="Basic and acidic residues" evidence="6">
    <location>
        <begin position="597"/>
        <end position="611"/>
    </location>
</feature>
<organism evidence="7 8">
    <name type="scientific">Cnephaeus nilssonii</name>
    <name type="common">Northern bat</name>
    <name type="synonym">Eptesicus nilssonii</name>
    <dbReference type="NCBI Taxonomy" id="3371016"/>
    <lineage>
        <taxon>Eukaryota</taxon>
        <taxon>Metazoa</taxon>
        <taxon>Chordata</taxon>
        <taxon>Craniata</taxon>
        <taxon>Vertebrata</taxon>
        <taxon>Euteleostomi</taxon>
        <taxon>Mammalia</taxon>
        <taxon>Eutheria</taxon>
        <taxon>Laurasiatheria</taxon>
        <taxon>Chiroptera</taxon>
        <taxon>Yangochiroptera</taxon>
        <taxon>Vespertilionidae</taxon>
        <taxon>Cnephaeus</taxon>
    </lineage>
</organism>
<dbReference type="Pfam" id="PF01282">
    <property type="entry name" value="Ribosomal_S24e"/>
    <property type="match status" value="1"/>
</dbReference>
<dbReference type="PANTHER" id="PTHR10496">
    <property type="entry name" value="40S RIBOSOMAL PROTEIN S24"/>
    <property type="match status" value="1"/>
</dbReference>
<evidence type="ECO:0000256" key="1">
    <source>
        <dbReference type="ARBA" id="ARBA00009680"/>
    </source>
</evidence>
<reference evidence="7" key="1">
    <citation type="submission" date="2023-06" db="EMBL/GenBank/DDBJ databases">
        <title>Reference genome for the Northern bat (Eptesicus nilssonii), a most northern bat species.</title>
        <authorList>
            <person name="Laine V.N."/>
            <person name="Pulliainen A.T."/>
            <person name="Lilley T.M."/>
        </authorList>
    </citation>
    <scope>NUCLEOTIDE SEQUENCE</scope>
    <source>
        <strain evidence="7">BLF_Eptnil</strain>
        <tissue evidence="7">Kidney</tissue>
    </source>
</reference>
<protein>
    <recommendedName>
        <fullName evidence="4">Small ribosomal subunit protein eS24</fullName>
    </recommendedName>
    <alternativeName>
        <fullName evidence="5">40S ribosomal protein S24</fullName>
    </alternativeName>
</protein>
<evidence type="ECO:0000256" key="2">
    <source>
        <dbReference type="ARBA" id="ARBA00022980"/>
    </source>
</evidence>
<dbReference type="EMBL" id="JAULJE010000019">
    <property type="protein sequence ID" value="KAK1332049.1"/>
    <property type="molecule type" value="Genomic_DNA"/>
</dbReference>
<dbReference type="InterPro" id="IPR001976">
    <property type="entry name" value="Ribosomal_eS24"/>
</dbReference>
<dbReference type="Proteomes" id="UP001177744">
    <property type="component" value="Unassembled WGS sequence"/>
</dbReference>
<dbReference type="HAMAP" id="MF_00545">
    <property type="entry name" value="Ribosomal_eS24"/>
    <property type="match status" value="1"/>
</dbReference>
<dbReference type="InterPro" id="IPR012678">
    <property type="entry name" value="Ribosomal_uL23/eL15/eS24_sf"/>
</dbReference>
<comment type="caution">
    <text evidence="7">The sequence shown here is derived from an EMBL/GenBank/DDBJ whole genome shotgun (WGS) entry which is preliminary data.</text>
</comment>
<accession>A0AA40HIW1</accession>
<evidence type="ECO:0000313" key="7">
    <source>
        <dbReference type="EMBL" id="KAK1332049.1"/>
    </source>
</evidence>
<dbReference type="GO" id="GO:0003735">
    <property type="term" value="F:structural constituent of ribosome"/>
    <property type="evidence" value="ECO:0007669"/>
    <property type="project" value="InterPro"/>
</dbReference>
<sequence length="975" mass="106195">MGPTLRKDPWGRWKTLVAELGVADCVAAGTSFPPAPVFLWPSADRSASPIGVPVGVAYRAGGRRSDRRVARGKLLLAENWCRQPGGTIRASTISGCKWWLLPDCPSGAGGGGEALRGNQGRQLPLTPADGAERWGQHQVAAVGASAGWGCGAQEQRIFSNHQRFAPMTVTGTPPWSGTPAHLLHHPAAADACHVPQKRSQLFPISPGTESSLPDSGSDLAFRRHLQGAIEQQLLLVPAQIKTVGCGERGWAGAQRMGQDPPLCPPQLHAASQPTVPFKLLAFKCTGPITGKAQATARIPLAIGRAPPTHLLHHPAAVPLWSGPTGAGSTSTAAHCQHRIANARHVPPRSLALVGPPLRLNQTPVTMETISLVVEEPNGIQECENFLQHSIQLDSHMKNLYWKVDYHRVPYDRKGCTQNMVGIGRWRQNAEHGGVSQSGTVEQGRSGQKLLLTSADEASPNQSTLSVGASRAGAVSALERQRRKTSCQLTGDQGLWWGSPLSGRGPSKVGELGACLLRHQAFQKPLLSQRLLKGLARLAPIQVQMRSLVVTHKCAVAFLALDRDRCHHAPPQTQEAIRLIPTLHSRVEGSKGNGTQASRERFNSTQCSRDEALGSQGPMSGKQEAGSHPLLLRPLVTCLLAARSHQHCCHHLRRLVPLAPAEGMKQLGPAPVAGASRTGAVSGCKWQLLLQPTPQEQGEVEKPSGAIRPSSYCSHPLMAPNDWDCAGHWQRCERSTFITNDTVTIQTKKFMTINLLQRKQMVIDVLYPGKATVPKTEIREELAKMYNTTPDAIFVFGFTHFGGGETTGFGMIYDFLDYAKKNEPNHRLARHGLYNKKTSRKQRKECKNRMKKFRRDCKRPMLVLAKRTHRNRSQKVLGHINSSTCMDSLCLRVHHPRTAAANSLQLGSSCFERLAPGGSVERMSDMAAHIQSSDCCERSQGLRFVFENSAWKTPACPDHEEHVDFFSGRSCVDVPS</sequence>
<dbReference type="InterPro" id="IPR053709">
    <property type="entry name" value="eRP_eS24_sf"/>
</dbReference>
<dbReference type="GO" id="GO:0022627">
    <property type="term" value="C:cytosolic small ribosomal subunit"/>
    <property type="evidence" value="ECO:0007669"/>
    <property type="project" value="UniProtKB-ARBA"/>
</dbReference>
<keyword evidence="3" id="KW-0687">Ribonucleoprotein</keyword>
<evidence type="ECO:0000256" key="6">
    <source>
        <dbReference type="SAM" id="MobiDB-lite"/>
    </source>
</evidence>
<comment type="similarity">
    <text evidence="1">Belongs to the eukaryotic ribosomal protein eS24 family.</text>
</comment>
<feature type="region of interest" description="Disordered" evidence="6">
    <location>
        <begin position="586"/>
        <end position="625"/>
    </location>
</feature>
<dbReference type="GO" id="GO:0006412">
    <property type="term" value="P:translation"/>
    <property type="evidence" value="ECO:0007669"/>
    <property type="project" value="InterPro"/>
</dbReference>
<dbReference type="SUPFAM" id="SSF54189">
    <property type="entry name" value="Ribosomal proteins S24e, L23 and L15e"/>
    <property type="match status" value="1"/>
</dbReference>